<dbReference type="SUPFAM" id="SSF69593">
    <property type="entry name" value="Glycerol-3-phosphate (1)-acyltransferase"/>
    <property type="match status" value="1"/>
</dbReference>
<keyword evidence="4" id="KW-0443">Lipid metabolism</keyword>
<comment type="pathway">
    <text evidence="1">Lipid metabolism.</text>
</comment>
<keyword evidence="8" id="KW-1185">Reference proteome</keyword>
<feature type="domain" description="Phospholipid/glycerol acyltransferase" evidence="6">
    <location>
        <begin position="62"/>
        <end position="174"/>
    </location>
</feature>
<gene>
    <name evidence="7" type="ORF">Q4F19_20340</name>
</gene>
<evidence type="ECO:0000256" key="1">
    <source>
        <dbReference type="ARBA" id="ARBA00005189"/>
    </source>
</evidence>
<evidence type="ECO:0000313" key="8">
    <source>
        <dbReference type="Proteomes" id="UP001169764"/>
    </source>
</evidence>
<evidence type="ECO:0000259" key="6">
    <source>
        <dbReference type="SMART" id="SM00563"/>
    </source>
</evidence>
<dbReference type="PANTHER" id="PTHR10434:SF64">
    <property type="entry name" value="1-ACYL-SN-GLYCEROL-3-PHOSPHATE ACYLTRANSFERASE-RELATED"/>
    <property type="match status" value="1"/>
</dbReference>
<reference evidence="7" key="1">
    <citation type="submission" date="2023-07" db="EMBL/GenBank/DDBJ databases">
        <authorList>
            <person name="Kim M."/>
        </authorList>
    </citation>
    <scope>NUCLEOTIDE SEQUENCE</scope>
    <source>
        <strain evidence="7">BIUV-7</strain>
    </source>
</reference>
<keyword evidence="2" id="KW-0444">Lipid biosynthesis</keyword>
<dbReference type="PROSITE" id="PS51257">
    <property type="entry name" value="PROKAR_LIPOPROTEIN"/>
    <property type="match status" value="1"/>
</dbReference>
<dbReference type="GO" id="GO:0016746">
    <property type="term" value="F:acyltransferase activity"/>
    <property type="evidence" value="ECO:0007669"/>
    <property type="project" value="UniProtKB-KW"/>
</dbReference>
<accession>A0ABT8YG17</accession>
<evidence type="ECO:0000313" key="7">
    <source>
        <dbReference type="EMBL" id="MDO6416745.1"/>
    </source>
</evidence>
<evidence type="ECO:0000256" key="3">
    <source>
        <dbReference type="ARBA" id="ARBA00022679"/>
    </source>
</evidence>
<dbReference type="RefSeq" id="WP_303546555.1">
    <property type="nucleotide sequence ID" value="NZ_JAUOTP010000012.1"/>
</dbReference>
<sequence length="235" mass="25262">MTLRAYARLAAAAFWLAGCFVCYSIARPIGRESRWVRRFMRGIGGLLGLRVTIEGRPKPGHVLYVANHISWLDILALGGASEARFIAKDEIARWPLVGSLARLGGTVFVSRERRGATRVQADAVAAALGEGRPVALFAEGGTGDPSFVRPFRPALFASAVEAGTPVQPVAIDYGPDRARYAWPDGMSFADEAKRMLNRAEPVPVTLRFLPPLDPATLDRKALAAQSHAGISSALV</sequence>
<dbReference type="CDD" id="cd07989">
    <property type="entry name" value="LPLAT_AGPAT-like"/>
    <property type="match status" value="1"/>
</dbReference>
<keyword evidence="3" id="KW-0808">Transferase</keyword>
<dbReference type="Proteomes" id="UP001169764">
    <property type="component" value="Unassembled WGS sequence"/>
</dbReference>
<evidence type="ECO:0000256" key="5">
    <source>
        <dbReference type="ARBA" id="ARBA00023315"/>
    </source>
</evidence>
<dbReference type="SMART" id="SM00563">
    <property type="entry name" value="PlsC"/>
    <property type="match status" value="1"/>
</dbReference>
<dbReference type="InterPro" id="IPR002123">
    <property type="entry name" value="Plipid/glycerol_acylTrfase"/>
</dbReference>
<dbReference type="EMBL" id="JAUOTP010000012">
    <property type="protein sequence ID" value="MDO6416745.1"/>
    <property type="molecule type" value="Genomic_DNA"/>
</dbReference>
<name>A0ABT8YG17_9SPHN</name>
<organism evidence="7 8">
    <name type="scientific">Sphingomonas natans</name>
    <dbReference type="NCBI Taxonomy" id="3063330"/>
    <lineage>
        <taxon>Bacteria</taxon>
        <taxon>Pseudomonadati</taxon>
        <taxon>Pseudomonadota</taxon>
        <taxon>Alphaproteobacteria</taxon>
        <taxon>Sphingomonadales</taxon>
        <taxon>Sphingomonadaceae</taxon>
        <taxon>Sphingomonas</taxon>
    </lineage>
</organism>
<keyword evidence="5 7" id="KW-0012">Acyltransferase</keyword>
<comment type="caution">
    <text evidence="7">The sequence shown here is derived from an EMBL/GenBank/DDBJ whole genome shotgun (WGS) entry which is preliminary data.</text>
</comment>
<dbReference type="PANTHER" id="PTHR10434">
    <property type="entry name" value="1-ACYL-SN-GLYCEROL-3-PHOSPHATE ACYLTRANSFERASE"/>
    <property type="match status" value="1"/>
</dbReference>
<proteinExistence type="predicted"/>
<evidence type="ECO:0000256" key="4">
    <source>
        <dbReference type="ARBA" id="ARBA00023098"/>
    </source>
</evidence>
<dbReference type="Pfam" id="PF01553">
    <property type="entry name" value="Acyltransferase"/>
    <property type="match status" value="1"/>
</dbReference>
<evidence type="ECO:0000256" key="2">
    <source>
        <dbReference type="ARBA" id="ARBA00022516"/>
    </source>
</evidence>
<protein>
    <submittedName>
        <fullName evidence="7">Lysophospholipid acyltransferase family protein</fullName>
    </submittedName>
</protein>